<name>A0A4Q9H065_9MICO</name>
<organism evidence="5 6">
    <name type="scientific">Glaciihabitans arcticus</name>
    <dbReference type="NCBI Taxonomy" id="2668039"/>
    <lineage>
        <taxon>Bacteria</taxon>
        <taxon>Bacillati</taxon>
        <taxon>Actinomycetota</taxon>
        <taxon>Actinomycetes</taxon>
        <taxon>Micrococcales</taxon>
        <taxon>Microbacteriaceae</taxon>
        <taxon>Glaciihabitans</taxon>
    </lineage>
</organism>
<evidence type="ECO:0000256" key="2">
    <source>
        <dbReference type="ARBA" id="ARBA00022741"/>
    </source>
</evidence>
<dbReference type="GO" id="GO:0005524">
    <property type="term" value="F:ATP binding"/>
    <property type="evidence" value="ECO:0007669"/>
    <property type="project" value="UniProtKB-KW"/>
</dbReference>
<dbReference type="RefSeq" id="WP_130982189.1">
    <property type="nucleotide sequence ID" value="NZ_SISG01000001.1"/>
</dbReference>
<dbReference type="SUPFAM" id="SSF52540">
    <property type="entry name" value="P-loop containing nucleoside triphosphate hydrolases"/>
    <property type="match status" value="1"/>
</dbReference>
<dbReference type="PANTHER" id="PTHR42708:SF1">
    <property type="entry name" value="GLIDING MOTILITY PROTEIN MGLA"/>
    <property type="match status" value="1"/>
</dbReference>
<dbReference type="GO" id="GO:0005525">
    <property type="term" value="F:GTP binding"/>
    <property type="evidence" value="ECO:0007669"/>
    <property type="project" value="UniProtKB-KW"/>
</dbReference>
<evidence type="ECO:0000313" key="5">
    <source>
        <dbReference type="EMBL" id="TBN58080.1"/>
    </source>
</evidence>
<dbReference type="Gene3D" id="3.40.50.300">
    <property type="entry name" value="P-loop containing nucleotide triphosphate hydrolases"/>
    <property type="match status" value="1"/>
</dbReference>
<keyword evidence="6" id="KW-1185">Reference proteome</keyword>
<dbReference type="AlphaFoldDB" id="A0A4Q9H065"/>
<sequence length="185" mass="20076">MAEHVILFSGPMGAGKTTAIQTLSEIEMVSTEASNTERHIVDKATTTVALDYGEITLGLDEKVRLYGVPGQKRFDFMWTILKERARGMILLVGNDAPDPVAVALEYLESFRELVESGSAVVGVSRRDIVRAPNTDAYADAISAAYPGTMIPVFSVDPRNKAQMTTVLLTLVATLESRSVPEEVQS</sequence>
<evidence type="ECO:0000256" key="4">
    <source>
        <dbReference type="ARBA" id="ARBA00023134"/>
    </source>
</evidence>
<dbReference type="InterPro" id="IPR052705">
    <property type="entry name" value="Gliding_Motility_GTPase"/>
</dbReference>
<dbReference type="InterPro" id="IPR027417">
    <property type="entry name" value="P-loop_NTPase"/>
</dbReference>
<reference evidence="6" key="1">
    <citation type="submission" date="2019-02" db="EMBL/GenBank/DDBJ databases">
        <title>Glaciihabitans arcticus sp. nov., a psychrotolerant bacterium isolated from polar soil.</title>
        <authorList>
            <person name="Dahal R.H."/>
        </authorList>
    </citation>
    <scope>NUCLEOTIDE SEQUENCE [LARGE SCALE GENOMIC DNA]</scope>
    <source>
        <strain evidence="6">RP-3-7</strain>
    </source>
</reference>
<proteinExistence type="inferred from homology"/>
<dbReference type="InterPro" id="IPR004130">
    <property type="entry name" value="Gpn"/>
</dbReference>
<gene>
    <name evidence="5" type="ORF">EYE40_12125</name>
</gene>
<dbReference type="EMBL" id="SISG01000001">
    <property type="protein sequence ID" value="TBN58080.1"/>
    <property type="molecule type" value="Genomic_DNA"/>
</dbReference>
<dbReference type="Proteomes" id="UP000294194">
    <property type="component" value="Unassembled WGS sequence"/>
</dbReference>
<dbReference type="Pfam" id="PF03029">
    <property type="entry name" value="ATP_bind_1"/>
    <property type="match status" value="1"/>
</dbReference>
<keyword evidence="3" id="KW-0378">Hydrolase</keyword>
<comment type="similarity">
    <text evidence="1">Belongs to the GPN-loop GTPase family.</text>
</comment>
<evidence type="ECO:0000256" key="3">
    <source>
        <dbReference type="ARBA" id="ARBA00022801"/>
    </source>
</evidence>
<keyword evidence="4" id="KW-0342">GTP-binding</keyword>
<evidence type="ECO:0000313" key="6">
    <source>
        <dbReference type="Proteomes" id="UP000294194"/>
    </source>
</evidence>
<evidence type="ECO:0000256" key="1">
    <source>
        <dbReference type="ARBA" id="ARBA00005290"/>
    </source>
</evidence>
<keyword evidence="2" id="KW-0547">Nucleotide-binding</keyword>
<dbReference type="PANTHER" id="PTHR42708">
    <property type="entry name" value="ATP/GTP-BINDING PROTEIN-RELATED"/>
    <property type="match status" value="1"/>
</dbReference>
<comment type="caution">
    <text evidence="5">The sequence shown here is derived from an EMBL/GenBank/DDBJ whole genome shotgun (WGS) entry which is preliminary data.</text>
</comment>
<protein>
    <submittedName>
        <fullName evidence="5">ATP-binding protein</fullName>
    </submittedName>
</protein>
<keyword evidence="5" id="KW-0067">ATP-binding</keyword>
<accession>A0A4Q9H065</accession>
<dbReference type="GO" id="GO:0016787">
    <property type="term" value="F:hydrolase activity"/>
    <property type="evidence" value="ECO:0007669"/>
    <property type="project" value="UniProtKB-KW"/>
</dbReference>
<dbReference type="CDD" id="cd00882">
    <property type="entry name" value="Ras_like_GTPase"/>
    <property type="match status" value="1"/>
</dbReference>